<proteinExistence type="predicted"/>
<gene>
    <name evidence="1" type="ORF">NA56DRAFT_110049</name>
</gene>
<keyword evidence="2" id="KW-1185">Reference proteome</keyword>
<sequence length="77" mass="7992">MSPSRKLKLERRLKGMLNFRPLCFCRGSSSDPSKACGRIGCLGSGTAGSSACACWGSGEGEIVAGIERNSTNHAKSG</sequence>
<accession>A0A2J6Q6Y3</accession>
<dbReference type="Proteomes" id="UP000235672">
    <property type="component" value="Unassembled WGS sequence"/>
</dbReference>
<name>A0A2J6Q6Y3_9HELO</name>
<evidence type="ECO:0000313" key="2">
    <source>
        <dbReference type="Proteomes" id="UP000235672"/>
    </source>
</evidence>
<protein>
    <submittedName>
        <fullName evidence="1">Uncharacterized protein</fullName>
    </submittedName>
</protein>
<reference evidence="1 2" key="1">
    <citation type="submission" date="2016-05" db="EMBL/GenBank/DDBJ databases">
        <title>A degradative enzymes factory behind the ericoid mycorrhizal symbiosis.</title>
        <authorList>
            <consortium name="DOE Joint Genome Institute"/>
            <person name="Martino E."/>
            <person name="Morin E."/>
            <person name="Grelet G."/>
            <person name="Kuo A."/>
            <person name="Kohler A."/>
            <person name="Daghino S."/>
            <person name="Barry K."/>
            <person name="Choi C."/>
            <person name="Cichocki N."/>
            <person name="Clum A."/>
            <person name="Copeland A."/>
            <person name="Hainaut M."/>
            <person name="Haridas S."/>
            <person name="Labutti K."/>
            <person name="Lindquist E."/>
            <person name="Lipzen A."/>
            <person name="Khouja H.-R."/>
            <person name="Murat C."/>
            <person name="Ohm R."/>
            <person name="Olson A."/>
            <person name="Spatafora J."/>
            <person name="Veneault-Fourrey C."/>
            <person name="Henrissat B."/>
            <person name="Grigoriev I."/>
            <person name="Martin F."/>
            <person name="Perotto S."/>
        </authorList>
    </citation>
    <scope>NUCLEOTIDE SEQUENCE [LARGE SCALE GENOMIC DNA]</scope>
    <source>
        <strain evidence="1 2">UAMH 7357</strain>
    </source>
</reference>
<dbReference type="AlphaFoldDB" id="A0A2J6Q6Y3"/>
<evidence type="ECO:0000313" key="1">
    <source>
        <dbReference type="EMBL" id="PMD22029.1"/>
    </source>
</evidence>
<organism evidence="1 2">
    <name type="scientific">Hyaloscypha hepaticicola</name>
    <dbReference type="NCBI Taxonomy" id="2082293"/>
    <lineage>
        <taxon>Eukaryota</taxon>
        <taxon>Fungi</taxon>
        <taxon>Dikarya</taxon>
        <taxon>Ascomycota</taxon>
        <taxon>Pezizomycotina</taxon>
        <taxon>Leotiomycetes</taxon>
        <taxon>Helotiales</taxon>
        <taxon>Hyaloscyphaceae</taxon>
        <taxon>Hyaloscypha</taxon>
    </lineage>
</organism>
<dbReference type="EMBL" id="KZ613479">
    <property type="protein sequence ID" value="PMD22029.1"/>
    <property type="molecule type" value="Genomic_DNA"/>
</dbReference>